<evidence type="ECO:0000313" key="1">
    <source>
        <dbReference type="EMBL" id="EZA53223.1"/>
    </source>
</evidence>
<evidence type="ECO:0000313" key="2">
    <source>
        <dbReference type="Proteomes" id="UP000053097"/>
    </source>
</evidence>
<organism evidence="1 2">
    <name type="scientific">Ooceraea biroi</name>
    <name type="common">Clonal raider ant</name>
    <name type="synonym">Cerapachys biroi</name>
    <dbReference type="NCBI Taxonomy" id="2015173"/>
    <lineage>
        <taxon>Eukaryota</taxon>
        <taxon>Metazoa</taxon>
        <taxon>Ecdysozoa</taxon>
        <taxon>Arthropoda</taxon>
        <taxon>Hexapoda</taxon>
        <taxon>Insecta</taxon>
        <taxon>Pterygota</taxon>
        <taxon>Neoptera</taxon>
        <taxon>Endopterygota</taxon>
        <taxon>Hymenoptera</taxon>
        <taxon>Apocrita</taxon>
        <taxon>Aculeata</taxon>
        <taxon>Formicoidea</taxon>
        <taxon>Formicidae</taxon>
        <taxon>Dorylinae</taxon>
        <taxon>Ooceraea</taxon>
    </lineage>
</organism>
<dbReference type="STRING" id="2015173.A0A026WBA4"/>
<gene>
    <name evidence="1" type="ORF">X777_06302</name>
</gene>
<dbReference type="AlphaFoldDB" id="A0A026WBA4"/>
<protein>
    <submittedName>
        <fullName evidence="1">Uncharacterized protein</fullName>
    </submittedName>
</protein>
<dbReference type="EMBL" id="KK107293">
    <property type="protein sequence ID" value="EZA53223.1"/>
    <property type="molecule type" value="Genomic_DNA"/>
</dbReference>
<reference evidence="1 2" key="1">
    <citation type="journal article" date="2014" name="Curr. Biol.">
        <title>The genome of the clonal raider ant Cerapachys biroi.</title>
        <authorList>
            <person name="Oxley P.R."/>
            <person name="Ji L."/>
            <person name="Fetter-Pruneda I."/>
            <person name="McKenzie S.K."/>
            <person name="Li C."/>
            <person name="Hu H."/>
            <person name="Zhang G."/>
            <person name="Kronauer D.J."/>
        </authorList>
    </citation>
    <scope>NUCLEOTIDE SEQUENCE [LARGE SCALE GENOMIC DNA]</scope>
</reference>
<dbReference type="Proteomes" id="UP000053097">
    <property type="component" value="Unassembled WGS sequence"/>
</dbReference>
<name>A0A026WBA4_OOCBI</name>
<accession>A0A026WBA4</accession>
<dbReference type="OrthoDB" id="10005898at2759"/>
<sequence>MTCMRVTLQTICFINYLPNGILWGGRLMKWQLGALGIISSLIHSYQFYKFNSIVNYDDYTSHTRKLNTK</sequence>
<keyword evidence="2" id="KW-1185">Reference proteome</keyword>
<proteinExistence type="predicted"/>